<sequence length="231" mass="25903">MFYVEYCARSCLQNNIKHLLRAADLECWYLSLYAGPPNVLPPLTFLSPGSLGAALAPQPMPNFGCYTLVGFDMESIMATDMKSFQFALPMPADSMPSSYPQYVQLAFPDGMTFSFETFTATPEDWTVLFFLVDRDHTIIISFDGANNWVGKYALLGTQFQTDRQKKNKDPVVKAIHFDAYHVIGNINISLPLYELAPQIGFMTKNSTLKATLSAMWAFNVSKLKLKFPAAF</sequence>
<dbReference type="AlphaFoldDB" id="A0A915IQT7"/>
<reference evidence="2" key="1">
    <citation type="submission" date="2022-11" db="UniProtKB">
        <authorList>
            <consortium name="WormBaseParasite"/>
        </authorList>
    </citation>
    <scope>IDENTIFICATION</scope>
</reference>
<name>A0A915IQT7_ROMCU</name>
<dbReference type="WBParaSite" id="nRc.2.0.1.t16230-RA">
    <property type="protein sequence ID" value="nRc.2.0.1.t16230-RA"/>
    <property type="gene ID" value="nRc.2.0.1.g16230"/>
</dbReference>
<organism evidence="1 2">
    <name type="scientific">Romanomermis culicivorax</name>
    <name type="common">Nematode worm</name>
    <dbReference type="NCBI Taxonomy" id="13658"/>
    <lineage>
        <taxon>Eukaryota</taxon>
        <taxon>Metazoa</taxon>
        <taxon>Ecdysozoa</taxon>
        <taxon>Nematoda</taxon>
        <taxon>Enoplea</taxon>
        <taxon>Dorylaimia</taxon>
        <taxon>Mermithida</taxon>
        <taxon>Mermithoidea</taxon>
        <taxon>Mermithidae</taxon>
        <taxon>Romanomermis</taxon>
    </lineage>
</organism>
<evidence type="ECO:0000313" key="1">
    <source>
        <dbReference type="Proteomes" id="UP000887565"/>
    </source>
</evidence>
<protein>
    <submittedName>
        <fullName evidence="2">Uncharacterized protein</fullName>
    </submittedName>
</protein>
<evidence type="ECO:0000313" key="2">
    <source>
        <dbReference type="WBParaSite" id="nRc.2.0.1.t16230-RA"/>
    </source>
</evidence>
<proteinExistence type="predicted"/>
<keyword evidence="1" id="KW-1185">Reference proteome</keyword>
<dbReference type="Proteomes" id="UP000887565">
    <property type="component" value="Unplaced"/>
</dbReference>
<accession>A0A915IQT7</accession>